<evidence type="ECO:0008006" key="3">
    <source>
        <dbReference type="Google" id="ProtNLM"/>
    </source>
</evidence>
<gene>
    <name evidence="1" type="ORF">ABVQ20_05505</name>
</gene>
<evidence type="ECO:0000313" key="1">
    <source>
        <dbReference type="EMBL" id="MET2826427.1"/>
    </source>
</evidence>
<reference evidence="1 2" key="1">
    <citation type="submission" date="2024-06" db="EMBL/GenBank/DDBJ databases">
        <authorList>
            <person name="Kim D.-U."/>
        </authorList>
    </citation>
    <scope>NUCLEOTIDE SEQUENCE [LARGE SCALE GENOMIC DNA]</scope>
    <source>
        <strain evidence="1 2">KACC15460</strain>
    </source>
</reference>
<sequence length="114" mass="12724">MITKIRTNGKMLISISGEVPDIELLLNFEKSRWAAPMKFGRNIVGKVVNATAGPGKYAAFPGSWPVLEHDAEKRGPVLRKDHAQTKGWQRFRNCGNRVGSGVAPLWKPRQKTQK</sequence>
<name>A0ABV2D8Y7_9HYPH</name>
<proteinExistence type="predicted"/>
<dbReference type="EMBL" id="JBEWSZ010000001">
    <property type="protein sequence ID" value="MET2826427.1"/>
    <property type="molecule type" value="Genomic_DNA"/>
</dbReference>
<comment type="caution">
    <text evidence="1">The sequence shown here is derived from an EMBL/GenBank/DDBJ whole genome shotgun (WGS) entry which is preliminary data.</text>
</comment>
<dbReference type="Proteomes" id="UP001548832">
    <property type="component" value="Unassembled WGS sequence"/>
</dbReference>
<organism evidence="1 2">
    <name type="scientific">Mesorhizobium shangrilense</name>
    <dbReference type="NCBI Taxonomy" id="460060"/>
    <lineage>
        <taxon>Bacteria</taxon>
        <taxon>Pseudomonadati</taxon>
        <taxon>Pseudomonadota</taxon>
        <taxon>Alphaproteobacteria</taxon>
        <taxon>Hyphomicrobiales</taxon>
        <taxon>Phyllobacteriaceae</taxon>
        <taxon>Mesorhizobium</taxon>
    </lineage>
</organism>
<keyword evidence="2" id="KW-1185">Reference proteome</keyword>
<evidence type="ECO:0000313" key="2">
    <source>
        <dbReference type="Proteomes" id="UP001548832"/>
    </source>
</evidence>
<accession>A0ABV2D8Y7</accession>
<dbReference type="RefSeq" id="WP_354462264.1">
    <property type="nucleotide sequence ID" value="NZ_JBEWSZ010000001.1"/>
</dbReference>
<protein>
    <recommendedName>
        <fullName evidence="3">Alcohol dehydrogenase N-terminal domain-containing protein</fullName>
    </recommendedName>
</protein>